<protein>
    <submittedName>
        <fullName evidence="6">C1QL</fullName>
    </submittedName>
</protein>
<feature type="signal peptide" evidence="4">
    <location>
        <begin position="1"/>
        <end position="15"/>
    </location>
</feature>
<dbReference type="SUPFAM" id="SSF49842">
    <property type="entry name" value="TNF-like"/>
    <property type="match status" value="1"/>
</dbReference>
<dbReference type="PRINTS" id="PR00007">
    <property type="entry name" value="COMPLEMNTC1Q"/>
</dbReference>
<dbReference type="PANTHER" id="PTHR22923">
    <property type="entry name" value="CEREBELLIN-RELATED"/>
    <property type="match status" value="1"/>
</dbReference>
<accession>A0A6J8B507</accession>
<dbReference type="AlphaFoldDB" id="A0A6J8B507"/>
<dbReference type="Pfam" id="PF00386">
    <property type="entry name" value="C1q"/>
    <property type="match status" value="1"/>
</dbReference>
<keyword evidence="3 4" id="KW-0732">Signal</keyword>
<dbReference type="Proteomes" id="UP000507470">
    <property type="component" value="Unassembled WGS sequence"/>
</dbReference>
<dbReference type="InterPro" id="IPR008983">
    <property type="entry name" value="Tumour_necrosis_fac-like_dom"/>
</dbReference>
<dbReference type="Gene3D" id="2.60.120.40">
    <property type="match status" value="1"/>
</dbReference>
<organism evidence="6 7">
    <name type="scientific">Mytilus coruscus</name>
    <name type="common">Sea mussel</name>
    <dbReference type="NCBI Taxonomy" id="42192"/>
    <lineage>
        <taxon>Eukaryota</taxon>
        <taxon>Metazoa</taxon>
        <taxon>Spiralia</taxon>
        <taxon>Lophotrochozoa</taxon>
        <taxon>Mollusca</taxon>
        <taxon>Bivalvia</taxon>
        <taxon>Autobranchia</taxon>
        <taxon>Pteriomorphia</taxon>
        <taxon>Mytilida</taxon>
        <taxon>Mytiloidea</taxon>
        <taxon>Mytilidae</taxon>
        <taxon>Mytilinae</taxon>
        <taxon>Mytilus</taxon>
    </lineage>
</organism>
<sequence>MVLLVLLSSYLLVLASVGIQGCSAKCNGNNKPAFFATLRDIQNLSTNTVLKFTRVKTNIGYGYDSRNGKFKTPKAGVYEFNTSLITNGDNWLELNLMKNGEFIARSHSHKSHGSTGTLNVILKLRKGDEVYIQHPRGFGSIYGWDYSMFFGHML</sequence>
<dbReference type="PROSITE" id="PS50871">
    <property type="entry name" value="C1Q"/>
    <property type="match status" value="1"/>
</dbReference>
<keyword evidence="2" id="KW-0964">Secreted</keyword>
<dbReference type="InterPro" id="IPR001073">
    <property type="entry name" value="C1q_dom"/>
</dbReference>
<evidence type="ECO:0000256" key="2">
    <source>
        <dbReference type="ARBA" id="ARBA00022525"/>
    </source>
</evidence>
<dbReference type="InterPro" id="IPR050822">
    <property type="entry name" value="Cerebellin_Synaptic_Org"/>
</dbReference>
<evidence type="ECO:0000259" key="5">
    <source>
        <dbReference type="PROSITE" id="PS50871"/>
    </source>
</evidence>
<dbReference type="OrthoDB" id="6161780at2759"/>
<keyword evidence="7" id="KW-1185">Reference proteome</keyword>
<evidence type="ECO:0000256" key="3">
    <source>
        <dbReference type="ARBA" id="ARBA00022729"/>
    </source>
</evidence>
<dbReference type="EMBL" id="CACVKT020002381">
    <property type="protein sequence ID" value="CAC5377639.1"/>
    <property type="molecule type" value="Genomic_DNA"/>
</dbReference>
<evidence type="ECO:0000256" key="4">
    <source>
        <dbReference type="SAM" id="SignalP"/>
    </source>
</evidence>
<dbReference type="SMART" id="SM00110">
    <property type="entry name" value="C1Q"/>
    <property type="match status" value="1"/>
</dbReference>
<name>A0A6J8B507_MYTCO</name>
<gene>
    <name evidence="6" type="ORF">MCOR_13933</name>
</gene>
<comment type="subcellular location">
    <subcellularLocation>
        <location evidence="1">Secreted</location>
    </subcellularLocation>
</comment>
<evidence type="ECO:0000313" key="7">
    <source>
        <dbReference type="Proteomes" id="UP000507470"/>
    </source>
</evidence>
<evidence type="ECO:0000313" key="6">
    <source>
        <dbReference type="EMBL" id="CAC5377639.1"/>
    </source>
</evidence>
<proteinExistence type="predicted"/>
<feature type="domain" description="C1q" evidence="5">
    <location>
        <begin position="27"/>
        <end position="154"/>
    </location>
</feature>
<feature type="chain" id="PRO_5026894698" evidence="4">
    <location>
        <begin position="16"/>
        <end position="154"/>
    </location>
</feature>
<dbReference type="GO" id="GO:0005576">
    <property type="term" value="C:extracellular region"/>
    <property type="evidence" value="ECO:0007669"/>
    <property type="project" value="UniProtKB-SubCell"/>
</dbReference>
<dbReference type="PANTHER" id="PTHR22923:SF116">
    <property type="entry name" value="C1Q DOMAIN-CONTAINING PROTEIN"/>
    <property type="match status" value="1"/>
</dbReference>
<evidence type="ECO:0000256" key="1">
    <source>
        <dbReference type="ARBA" id="ARBA00004613"/>
    </source>
</evidence>
<reference evidence="6 7" key="1">
    <citation type="submission" date="2020-06" db="EMBL/GenBank/DDBJ databases">
        <authorList>
            <person name="Li R."/>
            <person name="Bekaert M."/>
        </authorList>
    </citation>
    <scope>NUCLEOTIDE SEQUENCE [LARGE SCALE GENOMIC DNA]</scope>
    <source>
        <strain evidence="7">wild</strain>
    </source>
</reference>